<feature type="region of interest" description="Disordered" evidence="1">
    <location>
        <begin position="190"/>
        <end position="284"/>
    </location>
</feature>
<comment type="caution">
    <text evidence="2">The sequence shown here is derived from an EMBL/GenBank/DDBJ whole genome shotgun (WGS) entry which is preliminary data.</text>
</comment>
<evidence type="ECO:0000256" key="1">
    <source>
        <dbReference type="SAM" id="MobiDB-lite"/>
    </source>
</evidence>
<feature type="compositionally biased region" description="Polar residues" evidence="1">
    <location>
        <begin position="196"/>
        <end position="206"/>
    </location>
</feature>
<gene>
    <name evidence="2" type="ORF">PMEA_00008236</name>
</gene>
<name>A0AAU9WMP5_9CNID</name>
<evidence type="ECO:0000313" key="3">
    <source>
        <dbReference type="Proteomes" id="UP001159428"/>
    </source>
</evidence>
<accession>A0AAU9WMP5</accession>
<reference evidence="2 3" key="1">
    <citation type="submission" date="2022-05" db="EMBL/GenBank/DDBJ databases">
        <authorList>
            <consortium name="Genoscope - CEA"/>
            <person name="William W."/>
        </authorList>
    </citation>
    <scope>NUCLEOTIDE SEQUENCE [LARGE SCALE GENOMIC DNA]</scope>
</reference>
<organism evidence="2 3">
    <name type="scientific">Pocillopora meandrina</name>
    <dbReference type="NCBI Taxonomy" id="46732"/>
    <lineage>
        <taxon>Eukaryota</taxon>
        <taxon>Metazoa</taxon>
        <taxon>Cnidaria</taxon>
        <taxon>Anthozoa</taxon>
        <taxon>Hexacorallia</taxon>
        <taxon>Scleractinia</taxon>
        <taxon>Astrocoeniina</taxon>
        <taxon>Pocilloporidae</taxon>
        <taxon>Pocillopora</taxon>
    </lineage>
</organism>
<feature type="compositionally biased region" description="Basic and acidic residues" evidence="1">
    <location>
        <begin position="241"/>
        <end position="265"/>
    </location>
</feature>
<evidence type="ECO:0000313" key="2">
    <source>
        <dbReference type="EMBL" id="CAH3119310.1"/>
    </source>
</evidence>
<proteinExistence type="predicted"/>
<sequence length="480" mass="54820">MKSARVSPVVVFYTETMLQSKKRVHIFNCDNTYELEPVEKLLEETKKKLSEKLSIHVEPVEKHSFRLAQMSEMVDKIRTQEMDMAFFVVHASESRLSINEDNAGIGYAKIYRALLQATGGDVVIVIGGDVNYESDDEENREVISRWAKRKVSSQFSIEYLDGRKSFIFSWNKQHRAIHEEALLHHFDPNKKGQMFHHQSPSTNQPSIPELPSQAKSPELKNPQKPKSPPRNDEATSELTTVEERQTDSHRGGDCSSERSRGRESSDPSFSNQRDAQGDLDYSQRNFPEDKSIHFENTQQLVWATQFSVKSPPTVLLRGFARYGKVPDQIGDLQIWDPEFKVPDDIQERLLKKLRNTPLIGVIVIKRSDGEIECYTDPNLKELSLDGEIQLAADEQLILKTRVRNGEVSFEDVAVQFKYGNACIPQHIIDDFRAKDKKPNGDLYIISNGSEHFRCVIKSGIDLKKVIRIVLEDLGLPCLNH</sequence>
<keyword evidence="3" id="KW-1185">Reference proteome</keyword>
<dbReference type="EMBL" id="CALNXJ010000017">
    <property type="protein sequence ID" value="CAH3119310.1"/>
    <property type="molecule type" value="Genomic_DNA"/>
</dbReference>
<dbReference type="AlphaFoldDB" id="A0AAU9WMP5"/>
<protein>
    <submittedName>
        <fullName evidence="2">Uncharacterized protein</fullName>
    </submittedName>
</protein>
<dbReference type="Proteomes" id="UP001159428">
    <property type="component" value="Unassembled WGS sequence"/>
</dbReference>